<dbReference type="GeneTree" id="ENSGT00940000154049"/>
<reference evidence="1" key="3">
    <citation type="submission" date="2025-08" db="UniProtKB">
        <authorList>
            <consortium name="Ensembl"/>
        </authorList>
    </citation>
    <scope>IDENTIFICATION</scope>
</reference>
<dbReference type="EMBL" id="CABD030038584">
    <property type="status" value="NOT_ANNOTATED_CDS"/>
    <property type="molecule type" value="Genomic_DNA"/>
</dbReference>
<reference evidence="1" key="4">
    <citation type="submission" date="2025-09" db="UniProtKB">
        <authorList>
            <consortium name="Ensembl"/>
        </authorList>
    </citation>
    <scope>IDENTIFICATION</scope>
</reference>
<reference evidence="2" key="1">
    <citation type="submission" date="2011-05" db="EMBL/GenBank/DDBJ databases">
        <title>Insights into the evolution of the great apes provided by the gorilla genome.</title>
        <authorList>
            <person name="Scally A."/>
        </authorList>
    </citation>
    <scope>NUCLEOTIDE SEQUENCE [LARGE SCALE GENOMIC DNA]</scope>
</reference>
<proteinExistence type="predicted"/>
<dbReference type="Proteomes" id="UP000001519">
    <property type="component" value="Chromosome 5"/>
</dbReference>
<reference evidence="1 2" key="2">
    <citation type="journal article" date="2012" name="Nature">
        <title>Insights into hominid evolution from the gorilla genome sequence.</title>
        <authorList>
            <person name="Scally A."/>
            <person name="Dutheil J.Y."/>
            <person name="Hillier L.W."/>
            <person name="Jordan G.E."/>
            <person name="Goodhead I."/>
            <person name="Herrero J."/>
            <person name="Hobolth A."/>
            <person name="Lappalainen T."/>
            <person name="Mailund T."/>
            <person name="Marques-Bonet T."/>
            <person name="McCarthy S."/>
            <person name="Montgomery S.H."/>
            <person name="Schwalie P.C."/>
            <person name="Tang Y.A."/>
            <person name="Ward M.C."/>
            <person name="Xue Y."/>
            <person name="Yngvadottir B."/>
            <person name="Alkan C."/>
            <person name="Andersen L.N."/>
            <person name="Ayub Q."/>
            <person name="Ball E.V."/>
            <person name="Beal K."/>
            <person name="Bradley B.J."/>
            <person name="Chen Y."/>
            <person name="Clee C.M."/>
            <person name="Fitzgerald S."/>
            <person name="Graves T.A."/>
            <person name="Gu Y."/>
            <person name="Heath P."/>
            <person name="Heger A."/>
            <person name="Karakoc E."/>
            <person name="Kolb-Kokocinski A."/>
            <person name="Laird G.K."/>
            <person name="Lunter G."/>
            <person name="Meader S."/>
            <person name="Mort M."/>
            <person name="Mullikin J.C."/>
            <person name="Munch K."/>
            <person name="O'Connor T.D."/>
            <person name="Phillips A.D."/>
            <person name="Prado-Martinez J."/>
            <person name="Rogers A.S."/>
            <person name="Sajjadian S."/>
            <person name="Schmidt D."/>
            <person name="Shaw K."/>
            <person name="Simpson J.T."/>
            <person name="Stenson P.D."/>
            <person name="Turner D.J."/>
            <person name="Vigilant L."/>
            <person name="Vilella A.J."/>
            <person name="Whitener W."/>
            <person name="Zhu B."/>
            <person name="Cooper D.N."/>
            <person name="de Jong P."/>
            <person name="Dermitzakis E.T."/>
            <person name="Eichler E.E."/>
            <person name="Flicek P."/>
            <person name="Goldman N."/>
            <person name="Mundy N.I."/>
            <person name="Ning Z."/>
            <person name="Odom D.T."/>
            <person name="Ponting C.P."/>
            <person name="Quail M.A."/>
            <person name="Ryder O.A."/>
            <person name="Searle S.M."/>
            <person name="Warren W.C."/>
            <person name="Wilson R.K."/>
            <person name="Schierup M.H."/>
            <person name="Rogers J."/>
            <person name="Tyler-Smith C."/>
            <person name="Durbin R."/>
        </authorList>
    </citation>
    <scope>NUCLEOTIDE SEQUENCE [LARGE SCALE GENOMIC DNA]</scope>
</reference>
<dbReference type="EMBL" id="CABD030038583">
    <property type="status" value="NOT_ANNOTATED_CDS"/>
    <property type="molecule type" value="Genomic_DNA"/>
</dbReference>
<keyword evidence="2" id="KW-1185">Reference proteome</keyword>
<dbReference type="AlphaFoldDB" id="A0A2I2ZCP4"/>
<dbReference type="EMBL" id="CABD030038587">
    <property type="status" value="NOT_ANNOTATED_CDS"/>
    <property type="molecule type" value="Genomic_DNA"/>
</dbReference>
<protein>
    <submittedName>
        <fullName evidence="1">Nuclear speckle splicing regulatory protein 1</fullName>
    </submittedName>
</protein>
<evidence type="ECO:0000313" key="1">
    <source>
        <dbReference type="Ensembl" id="ENSGGOP00000044952.1"/>
    </source>
</evidence>
<dbReference type="EMBL" id="CABD030038586">
    <property type="status" value="NOT_ANNOTATED_CDS"/>
    <property type="molecule type" value="Genomic_DNA"/>
</dbReference>
<dbReference type="Bgee" id="ENSGGOG00000009216">
    <property type="expression patterns" value="Expressed in heart and 5 other cell types or tissues"/>
</dbReference>
<accession>A0A2I2ZCP4</accession>
<dbReference type="EMBL" id="CABD030038585">
    <property type="status" value="NOT_ANNOTATED_CDS"/>
    <property type="molecule type" value="Genomic_DNA"/>
</dbReference>
<dbReference type="EMBL" id="CABD030038589">
    <property type="status" value="NOT_ANNOTATED_CDS"/>
    <property type="molecule type" value="Genomic_DNA"/>
</dbReference>
<gene>
    <name evidence="1" type="primary">NSRP1</name>
</gene>
<dbReference type="Ensembl" id="ENSGGOT00000053944.1">
    <property type="protein sequence ID" value="ENSGGOP00000044952.1"/>
    <property type="gene ID" value="ENSGGOG00000009216.3"/>
</dbReference>
<evidence type="ECO:0000313" key="2">
    <source>
        <dbReference type="Proteomes" id="UP000001519"/>
    </source>
</evidence>
<organism evidence="1 2">
    <name type="scientific">Gorilla gorilla gorilla</name>
    <name type="common">Western lowland gorilla</name>
    <dbReference type="NCBI Taxonomy" id="9595"/>
    <lineage>
        <taxon>Eukaryota</taxon>
        <taxon>Metazoa</taxon>
        <taxon>Chordata</taxon>
        <taxon>Craniata</taxon>
        <taxon>Vertebrata</taxon>
        <taxon>Euteleostomi</taxon>
        <taxon>Mammalia</taxon>
        <taxon>Eutheria</taxon>
        <taxon>Euarchontoglires</taxon>
        <taxon>Primates</taxon>
        <taxon>Haplorrhini</taxon>
        <taxon>Catarrhini</taxon>
        <taxon>Hominidae</taxon>
        <taxon>Gorilla</taxon>
    </lineage>
</organism>
<dbReference type="EMBL" id="CABD030038588">
    <property type="status" value="NOT_ANNOTATED_CDS"/>
    <property type="molecule type" value="Genomic_DNA"/>
</dbReference>
<name>A0A2I2ZCP4_GORGO</name>
<dbReference type="EMBL" id="CABD030038590">
    <property type="status" value="NOT_ANNOTATED_CDS"/>
    <property type="molecule type" value="Genomic_DNA"/>
</dbReference>
<sequence length="41" mass="4747">MAIPGRQNIVLRSHRKRVWAYFAKENTAVAPCFAKTISVWE</sequence>